<dbReference type="PANTHER" id="PTHR12277">
    <property type="entry name" value="ALPHA/BETA HYDROLASE DOMAIN-CONTAINING PROTEIN"/>
    <property type="match status" value="1"/>
</dbReference>
<keyword evidence="4" id="KW-1185">Reference proteome</keyword>
<dbReference type="EMBL" id="LXEY01000112">
    <property type="protein sequence ID" value="OAV52022.1"/>
    <property type="molecule type" value="Genomic_DNA"/>
</dbReference>
<dbReference type="RefSeq" id="WP_052499951.1">
    <property type="nucleotide sequence ID" value="NZ_LXEY01000112.1"/>
</dbReference>
<dbReference type="Pfam" id="PF00561">
    <property type="entry name" value="Abhydrolase_1"/>
    <property type="match status" value="1"/>
</dbReference>
<reference evidence="3 4" key="1">
    <citation type="submission" date="2016-04" db="EMBL/GenBank/DDBJ databases">
        <title>First whole genome shotgun sequence of the bacterium Enteractinococcus sp. strain UASWS1574.</title>
        <authorList>
            <person name="Crovadore J."/>
            <person name="Chablais R."/>
            <person name="Lefort F."/>
        </authorList>
    </citation>
    <scope>NUCLEOTIDE SEQUENCE [LARGE SCALE GENOMIC DNA]</scope>
    <source>
        <strain evidence="3 4">UASWS1574</strain>
    </source>
</reference>
<evidence type="ECO:0000256" key="1">
    <source>
        <dbReference type="SAM" id="Phobius"/>
    </source>
</evidence>
<dbReference type="Proteomes" id="UP000078292">
    <property type="component" value="Unassembled WGS sequence"/>
</dbReference>
<proteinExistence type="predicted"/>
<evidence type="ECO:0000313" key="4">
    <source>
        <dbReference type="Proteomes" id="UP000078292"/>
    </source>
</evidence>
<feature type="transmembrane region" description="Helical" evidence="1">
    <location>
        <begin position="15"/>
        <end position="35"/>
    </location>
</feature>
<dbReference type="GO" id="GO:0003824">
    <property type="term" value="F:catalytic activity"/>
    <property type="evidence" value="ECO:0007669"/>
    <property type="project" value="UniProtKB-ARBA"/>
</dbReference>
<dbReference type="STRING" id="1837282.A6F49_01285"/>
<dbReference type="PANTHER" id="PTHR12277:SF79">
    <property type="entry name" value="XAA-PRO DIPEPTIDYL-PEPTIDASE-RELATED"/>
    <property type="match status" value="1"/>
</dbReference>
<evidence type="ECO:0000313" key="3">
    <source>
        <dbReference type="EMBL" id="OAV52022.1"/>
    </source>
</evidence>
<evidence type="ECO:0000259" key="2">
    <source>
        <dbReference type="Pfam" id="PF00561"/>
    </source>
</evidence>
<accession>A0A1B7LV71</accession>
<keyword evidence="1" id="KW-0472">Membrane</keyword>
<dbReference type="SUPFAM" id="SSF53474">
    <property type="entry name" value="alpha/beta-Hydrolases"/>
    <property type="match status" value="1"/>
</dbReference>
<name>A0A1B7LV71_9MICC</name>
<sequence>MTTTGQPRPSRRRRVLVVVGLVTTAVIAVVLMWSLQRSMIYFPDTSAVPAAAEVLEGGRDLTLHTANGLQLSAWFAPPAGEAEARELAILMAPGNAGNRANRLRLAQAFQARGFAVLVMDYRGYSTNPGSPNQHGLIADGRAAVQALEDLGYPPKSTLYFGESLGGGVIAALLAEHPPAAAIFRSPFTELADVAAHHYPGLSVRLILRDRFPVVDHVAHTDVPIAVIRAEHDTVIPTHLSAHVADAAPHLLFDHVMDGANHNDPIMFGPHIADFVAEVADTLND</sequence>
<dbReference type="Gene3D" id="3.40.50.1820">
    <property type="entry name" value="alpha/beta hydrolase"/>
    <property type="match status" value="1"/>
</dbReference>
<protein>
    <recommendedName>
        <fullName evidence="2">AB hydrolase-1 domain-containing protein</fullName>
    </recommendedName>
</protein>
<keyword evidence="1" id="KW-0812">Transmembrane</keyword>
<gene>
    <name evidence="3" type="ORF">A6F49_01285</name>
</gene>
<organism evidence="3 4">
    <name type="scientific">Enteractinococcus helveticum</name>
    <dbReference type="NCBI Taxonomy" id="1837282"/>
    <lineage>
        <taxon>Bacteria</taxon>
        <taxon>Bacillati</taxon>
        <taxon>Actinomycetota</taxon>
        <taxon>Actinomycetes</taxon>
        <taxon>Micrococcales</taxon>
        <taxon>Micrococcaceae</taxon>
    </lineage>
</organism>
<comment type="caution">
    <text evidence="3">The sequence shown here is derived from an EMBL/GenBank/DDBJ whole genome shotgun (WGS) entry which is preliminary data.</text>
</comment>
<dbReference type="InterPro" id="IPR000073">
    <property type="entry name" value="AB_hydrolase_1"/>
</dbReference>
<dbReference type="InterPro" id="IPR029058">
    <property type="entry name" value="AB_hydrolase_fold"/>
</dbReference>
<dbReference type="AlphaFoldDB" id="A0A1B7LV71"/>
<feature type="domain" description="AB hydrolase-1" evidence="2">
    <location>
        <begin position="88"/>
        <end position="200"/>
    </location>
</feature>
<keyword evidence="1" id="KW-1133">Transmembrane helix</keyword>